<keyword evidence="3" id="KW-1185">Reference proteome</keyword>
<dbReference type="STRING" id="1480694.DC28_07965"/>
<dbReference type="AlphaFoldDB" id="A0A098QWS8"/>
<dbReference type="Pfam" id="PF09860">
    <property type="entry name" value="DUF2087"/>
    <property type="match status" value="1"/>
</dbReference>
<accession>A0A098QWS8</accession>
<dbReference type="Proteomes" id="UP000029692">
    <property type="component" value="Unassembled WGS sequence"/>
</dbReference>
<comment type="caution">
    <text evidence="2">The sequence shown here is derived from an EMBL/GenBank/DDBJ whole genome shotgun (WGS) entry which is preliminary data.</text>
</comment>
<evidence type="ECO:0000313" key="3">
    <source>
        <dbReference type="Proteomes" id="UP000029692"/>
    </source>
</evidence>
<dbReference type="InterPro" id="IPR036388">
    <property type="entry name" value="WH-like_DNA-bd_sf"/>
</dbReference>
<name>A0A098QWS8_9SPIO</name>
<reference evidence="2 3" key="1">
    <citation type="submission" date="2014-05" db="EMBL/GenBank/DDBJ databases">
        <title>De novo Genome Sequence of Spirocheata sp.</title>
        <authorList>
            <person name="Shivani Y."/>
            <person name="Subhash Y."/>
            <person name="Tushar L."/>
            <person name="Sasikala C."/>
            <person name="Ramana C.V."/>
        </authorList>
    </citation>
    <scope>NUCLEOTIDE SEQUENCE [LARGE SCALE GENOMIC DNA]</scope>
    <source>
        <strain evidence="2 3">JC230</strain>
    </source>
</reference>
<sequence length="251" mass="28313">MSNTAAGINAASSQEVLQGYRYNSETGNYQCLFCQAGFTAGLVYPLEDGAFAQAVYAMNRHIQKQHGSALEALLSLDPAISGLSEVQRQVYGLLAQGRSDQEVAKITGKAASTIRNHRFSLRERGREAKILAAVAQLLLPRDKESFVQYPDTLKVRDDRTIITTAEHDQLIAKYFGGKDGSKLLKFPKKEKHKVVILDALQRRFEQGVDYKESEVDDILQEAFDDYVTLRRYLIEYGFLNRDPGGKRYWRP</sequence>
<gene>
    <name evidence="2" type="ORF">DC28_07965</name>
</gene>
<dbReference type="OrthoDB" id="9789954at2"/>
<dbReference type="InterPro" id="IPR018656">
    <property type="entry name" value="DUF2087"/>
</dbReference>
<organism evidence="2 3">
    <name type="scientific">Spirochaeta lutea</name>
    <dbReference type="NCBI Taxonomy" id="1480694"/>
    <lineage>
        <taxon>Bacteria</taxon>
        <taxon>Pseudomonadati</taxon>
        <taxon>Spirochaetota</taxon>
        <taxon>Spirochaetia</taxon>
        <taxon>Spirochaetales</taxon>
        <taxon>Spirochaetaceae</taxon>
        <taxon>Spirochaeta</taxon>
    </lineage>
</organism>
<feature type="domain" description="DUF2087" evidence="1">
    <location>
        <begin position="183"/>
        <end position="250"/>
    </location>
</feature>
<dbReference type="GO" id="GO:0003677">
    <property type="term" value="F:DNA binding"/>
    <property type="evidence" value="ECO:0007669"/>
    <property type="project" value="InterPro"/>
</dbReference>
<dbReference type="eggNOG" id="COG3860">
    <property type="taxonomic scope" value="Bacteria"/>
</dbReference>
<dbReference type="SUPFAM" id="SSF46894">
    <property type="entry name" value="C-terminal effector domain of the bipartite response regulators"/>
    <property type="match status" value="1"/>
</dbReference>
<dbReference type="RefSeq" id="WP_037547462.1">
    <property type="nucleotide sequence ID" value="NZ_JNUP01000063.1"/>
</dbReference>
<protein>
    <recommendedName>
        <fullName evidence="1">DUF2087 domain-containing protein</fullName>
    </recommendedName>
</protein>
<dbReference type="GO" id="GO:0006355">
    <property type="term" value="P:regulation of DNA-templated transcription"/>
    <property type="evidence" value="ECO:0007669"/>
    <property type="project" value="InterPro"/>
</dbReference>
<dbReference type="EMBL" id="JNUP01000063">
    <property type="protein sequence ID" value="KGE72036.1"/>
    <property type="molecule type" value="Genomic_DNA"/>
</dbReference>
<dbReference type="InterPro" id="IPR016032">
    <property type="entry name" value="Sig_transdc_resp-reg_C-effctor"/>
</dbReference>
<dbReference type="Gene3D" id="1.10.10.10">
    <property type="entry name" value="Winged helix-like DNA-binding domain superfamily/Winged helix DNA-binding domain"/>
    <property type="match status" value="1"/>
</dbReference>
<evidence type="ECO:0000313" key="2">
    <source>
        <dbReference type="EMBL" id="KGE72036.1"/>
    </source>
</evidence>
<evidence type="ECO:0000259" key="1">
    <source>
        <dbReference type="Pfam" id="PF09860"/>
    </source>
</evidence>
<proteinExistence type="predicted"/>